<dbReference type="PROSITE" id="PS51186">
    <property type="entry name" value="GNAT"/>
    <property type="match status" value="1"/>
</dbReference>
<feature type="transmembrane region" description="Helical" evidence="1">
    <location>
        <begin position="49"/>
        <end position="66"/>
    </location>
</feature>
<dbReference type="InterPro" id="IPR016181">
    <property type="entry name" value="Acyl_CoA_acyltransferase"/>
</dbReference>
<dbReference type="InterPro" id="IPR054597">
    <property type="entry name" value="FeeM_cat"/>
</dbReference>
<keyword evidence="1" id="KW-1133">Transmembrane helix</keyword>
<keyword evidence="4" id="KW-1185">Reference proteome</keyword>
<organism evidence="3 4">
    <name type="scientific">Achromobacter aloeverae</name>
    <dbReference type="NCBI Taxonomy" id="1750518"/>
    <lineage>
        <taxon>Bacteria</taxon>
        <taxon>Pseudomonadati</taxon>
        <taxon>Pseudomonadota</taxon>
        <taxon>Betaproteobacteria</taxon>
        <taxon>Burkholderiales</taxon>
        <taxon>Alcaligenaceae</taxon>
        <taxon>Achromobacter</taxon>
    </lineage>
</organism>
<dbReference type="EMBL" id="PYAL01000001">
    <property type="protein sequence ID" value="RXN92665.1"/>
    <property type="molecule type" value="Genomic_DNA"/>
</dbReference>
<dbReference type="Pfam" id="PF21926">
    <property type="entry name" value="FeeM"/>
    <property type="match status" value="1"/>
</dbReference>
<feature type="domain" description="N-acetyltransferase" evidence="2">
    <location>
        <begin position="173"/>
        <end position="343"/>
    </location>
</feature>
<dbReference type="Gene3D" id="3.40.630.30">
    <property type="match status" value="1"/>
</dbReference>
<feature type="transmembrane region" description="Helical" evidence="1">
    <location>
        <begin position="135"/>
        <end position="158"/>
    </location>
</feature>
<dbReference type="AlphaFoldDB" id="A0A4Q1HRJ2"/>
<dbReference type="SUPFAM" id="SSF55729">
    <property type="entry name" value="Acyl-CoA N-acyltransferases (Nat)"/>
    <property type="match status" value="1"/>
</dbReference>
<feature type="transmembrane region" description="Helical" evidence="1">
    <location>
        <begin position="72"/>
        <end position="89"/>
    </location>
</feature>
<evidence type="ECO:0000313" key="3">
    <source>
        <dbReference type="EMBL" id="RXN92665.1"/>
    </source>
</evidence>
<keyword evidence="1" id="KW-0472">Membrane</keyword>
<feature type="transmembrane region" description="Helical" evidence="1">
    <location>
        <begin position="109"/>
        <end position="129"/>
    </location>
</feature>
<feature type="transmembrane region" description="Helical" evidence="1">
    <location>
        <begin position="12"/>
        <end position="37"/>
    </location>
</feature>
<protein>
    <recommendedName>
        <fullName evidence="2">N-acetyltransferase domain-containing protein</fullName>
    </recommendedName>
</protein>
<proteinExistence type="predicted"/>
<gene>
    <name evidence="3" type="ORF">C7R54_02610</name>
</gene>
<dbReference type="InterPro" id="IPR000182">
    <property type="entry name" value="GNAT_dom"/>
</dbReference>
<evidence type="ECO:0000313" key="4">
    <source>
        <dbReference type="Proteomes" id="UP000290849"/>
    </source>
</evidence>
<comment type="caution">
    <text evidence="3">The sequence shown here is derived from an EMBL/GenBank/DDBJ whole genome shotgun (WGS) entry which is preliminary data.</text>
</comment>
<name>A0A4Q1HRJ2_9BURK</name>
<accession>A0A4Q1HRJ2</accession>
<evidence type="ECO:0000259" key="2">
    <source>
        <dbReference type="PROSITE" id="PS51186"/>
    </source>
</evidence>
<reference evidence="3 4" key="1">
    <citation type="journal article" date="2017" name="Int. J. Syst. Evol. Microbiol.">
        <title>Achromobacter aloeverae sp. nov., isolated from the root of Aloe vera (L.) Burm.f.</title>
        <authorList>
            <person name="Kuncharoen N."/>
            <person name="Muramatsu Y."/>
            <person name="Shibata C."/>
            <person name="Kamakura Y."/>
            <person name="Nakagawa Y."/>
            <person name="Tanasupawat S."/>
        </authorList>
    </citation>
    <scope>NUCLEOTIDE SEQUENCE [LARGE SCALE GENOMIC DNA]</scope>
    <source>
        <strain evidence="3 4">AVA-1</strain>
    </source>
</reference>
<dbReference type="GO" id="GO:0016747">
    <property type="term" value="F:acyltransferase activity, transferring groups other than amino-acyl groups"/>
    <property type="evidence" value="ECO:0007669"/>
    <property type="project" value="InterPro"/>
</dbReference>
<sequence>MFLCFGNLILSLAATLFIPPASAYALCTALYAALVVIELRCGIRSPISITLLLLYAGLLVLAFNGYPVRDYAGVLIFSWLTLLTGVLLLRKKPFTIFYSKARGMKPLHYTVSTLWCTVYACCLLCHALRFPRAYFLVVPYLLCIACALCTIFLHLCWFGRRHALQSSFAIGAYRFRRVHVDADGFDRFCRFYARQIVPPDDNRKADDLARAIAAMERELGRDACIFIAERGQEIVGCIRCILDRKQRPFPMETDMRLCFAPLRRSGRLLYIGRLAVDAAYRDRPDVLNGLFKCFVDLALSRDISFVVAEGLASRLPAYRKLGFEPMFASTDPRHSIRMSLGYDCHPIYLNFARLVFLQGSAAPDRYGFAGFVNRYLAERWFKRKALANILRPSGRWPWRFDLKQIHAAR</sequence>
<keyword evidence="1" id="KW-0812">Transmembrane</keyword>
<dbReference type="Proteomes" id="UP000290849">
    <property type="component" value="Unassembled WGS sequence"/>
</dbReference>
<evidence type="ECO:0000256" key="1">
    <source>
        <dbReference type="SAM" id="Phobius"/>
    </source>
</evidence>